<dbReference type="GO" id="GO:0006260">
    <property type="term" value="P:DNA replication"/>
    <property type="evidence" value="ECO:0007669"/>
    <property type="project" value="UniProtKB-KW"/>
</dbReference>
<organism evidence="3 4">
    <name type="scientific">Blautia liquoris</name>
    <dbReference type="NCBI Taxonomy" id="2779518"/>
    <lineage>
        <taxon>Bacteria</taxon>
        <taxon>Bacillati</taxon>
        <taxon>Bacillota</taxon>
        <taxon>Clostridia</taxon>
        <taxon>Lachnospirales</taxon>
        <taxon>Lachnospiraceae</taxon>
        <taxon>Blautia</taxon>
    </lineage>
</organism>
<dbReference type="Gene3D" id="1.10.287.110">
    <property type="entry name" value="DnaJ domain"/>
    <property type="match status" value="1"/>
</dbReference>
<dbReference type="InterPro" id="IPR011990">
    <property type="entry name" value="TPR-like_helical_dom_sf"/>
</dbReference>
<dbReference type="AlphaFoldDB" id="A0A7M2RG28"/>
<dbReference type="SMART" id="SM00271">
    <property type="entry name" value="DnaJ"/>
    <property type="match status" value="1"/>
</dbReference>
<accession>A0A7M2RG28</accession>
<protein>
    <submittedName>
        <fullName evidence="3">J domain-containing protein</fullName>
    </submittedName>
</protein>
<dbReference type="GO" id="GO:0005737">
    <property type="term" value="C:cytoplasm"/>
    <property type="evidence" value="ECO:0007669"/>
    <property type="project" value="TreeGrafter"/>
</dbReference>
<dbReference type="InterPro" id="IPR036869">
    <property type="entry name" value="J_dom_sf"/>
</dbReference>
<dbReference type="CDD" id="cd06257">
    <property type="entry name" value="DnaJ"/>
    <property type="match status" value="1"/>
</dbReference>
<dbReference type="KEGG" id="bliq:INP51_14250"/>
<dbReference type="PRINTS" id="PR00625">
    <property type="entry name" value="JDOMAIN"/>
</dbReference>
<dbReference type="Gene3D" id="1.25.40.10">
    <property type="entry name" value="Tetratricopeptide repeat domain"/>
    <property type="match status" value="1"/>
</dbReference>
<keyword evidence="4" id="KW-1185">Reference proteome</keyword>
<evidence type="ECO:0000259" key="2">
    <source>
        <dbReference type="PROSITE" id="PS50076"/>
    </source>
</evidence>
<reference evidence="3 4" key="1">
    <citation type="submission" date="2020-10" db="EMBL/GenBank/DDBJ databases">
        <title>Blautia liquoris sp.nov., isolated from the mud in a fermentation cellar used for the production of Chinese strong-flavoured liquor.</title>
        <authorList>
            <person name="Lu L."/>
        </authorList>
    </citation>
    <scope>NUCLEOTIDE SEQUENCE [LARGE SCALE GENOMIC DNA]</scope>
    <source>
        <strain evidence="3 4">LZLJ-3</strain>
    </source>
</reference>
<dbReference type="SUPFAM" id="SSF46565">
    <property type="entry name" value="Chaperone J-domain"/>
    <property type="match status" value="1"/>
</dbReference>
<dbReference type="Pfam" id="PF00226">
    <property type="entry name" value="DnaJ"/>
    <property type="match status" value="1"/>
</dbReference>
<dbReference type="InterPro" id="IPR001623">
    <property type="entry name" value="DnaJ_domain"/>
</dbReference>
<proteinExistence type="predicted"/>
<evidence type="ECO:0000256" key="1">
    <source>
        <dbReference type="ARBA" id="ARBA00022705"/>
    </source>
</evidence>
<dbReference type="PANTHER" id="PTHR43948">
    <property type="entry name" value="DNAJ HOMOLOG SUBFAMILY B"/>
    <property type="match status" value="1"/>
</dbReference>
<gene>
    <name evidence="3" type="ORF">INP51_14250</name>
</gene>
<evidence type="ECO:0000313" key="4">
    <source>
        <dbReference type="Proteomes" id="UP000593601"/>
    </source>
</evidence>
<dbReference type="GO" id="GO:0044183">
    <property type="term" value="F:protein folding chaperone"/>
    <property type="evidence" value="ECO:0007669"/>
    <property type="project" value="TreeGrafter"/>
</dbReference>
<dbReference type="EMBL" id="CP063304">
    <property type="protein sequence ID" value="QOV19098.1"/>
    <property type="molecule type" value="Genomic_DNA"/>
</dbReference>
<dbReference type="GO" id="GO:0051087">
    <property type="term" value="F:protein-folding chaperone binding"/>
    <property type="evidence" value="ECO:0007669"/>
    <property type="project" value="TreeGrafter"/>
</dbReference>
<dbReference type="GO" id="GO:0051082">
    <property type="term" value="F:unfolded protein binding"/>
    <property type="evidence" value="ECO:0007669"/>
    <property type="project" value="TreeGrafter"/>
</dbReference>
<sequence>MEDPYKVLGVSRDASTDEIKKAYRKLSRKYHPDANINNPNKDQAEEMFKQVQQAYKQIMDEKDGKTSGYQGQTQGQSQSYGGYGGFGGFGGFGGYGQQQDRHTYGNSEEDVQMRAAANYINNRMFSEAMNVLNNISGRTAYWYYLHAMANYGLGNNINAVQDAQQAVNLEPDNFQYRQLLQQLQGGGEWYTNMGQDYGYDRQDNNWGSWCCQCLACNAALNCCCCI</sequence>
<name>A0A7M2RG28_9FIRM</name>
<evidence type="ECO:0000313" key="3">
    <source>
        <dbReference type="EMBL" id="QOV19098.1"/>
    </source>
</evidence>
<dbReference type="PANTHER" id="PTHR43948:SF10">
    <property type="entry name" value="MRJ, ISOFORM E"/>
    <property type="match status" value="1"/>
</dbReference>
<dbReference type="Proteomes" id="UP000593601">
    <property type="component" value="Chromosome"/>
</dbReference>
<dbReference type="PROSITE" id="PS50076">
    <property type="entry name" value="DNAJ_2"/>
    <property type="match status" value="1"/>
</dbReference>
<keyword evidence="1" id="KW-0235">DNA replication</keyword>
<feature type="domain" description="J" evidence="2">
    <location>
        <begin position="3"/>
        <end position="84"/>
    </location>
</feature>
<dbReference type="SUPFAM" id="SSF48452">
    <property type="entry name" value="TPR-like"/>
    <property type="match status" value="1"/>
</dbReference>
<dbReference type="RefSeq" id="WP_193735445.1">
    <property type="nucleotide sequence ID" value="NZ_CP063304.1"/>
</dbReference>